<dbReference type="Pfam" id="PF01522">
    <property type="entry name" value="Polysacc_deac_1"/>
    <property type="match status" value="1"/>
</dbReference>
<dbReference type="InterPro" id="IPR032772">
    <property type="entry name" value="PGA_deacetylase_PgaB_C"/>
</dbReference>
<dbReference type="InterPro" id="IPR051398">
    <property type="entry name" value="Polysacch_Deacetylase"/>
</dbReference>
<evidence type="ECO:0000256" key="2">
    <source>
        <dbReference type="SAM" id="SignalP"/>
    </source>
</evidence>
<evidence type="ECO:0000259" key="4">
    <source>
        <dbReference type="Pfam" id="PF14883"/>
    </source>
</evidence>
<name>A0ABX8US80_9BURK</name>
<dbReference type="PANTHER" id="PTHR34216">
    <property type="match status" value="1"/>
</dbReference>
<feature type="domain" description="Poly-beta-1,6-N-acetyl-D-glucosamine N-deacetylase PgaB C-terminal" evidence="4">
    <location>
        <begin position="327"/>
        <end position="655"/>
    </location>
</feature>
<organism evidence="5 6">
    <name type="scientific">Paraburkholderia edwinii</name>
    <dbReference type="NCBI Taxonomy" id="2861782"/>
    <lineage>
        <taxon>Bacteria</taxon>
        <taxon>Pseudomonadati</taxon>
        <taxon>Pseudomonadota</taxon>
        <taxon>Betaproteobacteria</taxon>
        <taxon>Burkholderiales</taxon>
        <taxon>Burkholderiaceae</taxon>
        <taxon>Paraburkholderia</taxon>
    </lineage>
</organism>
<protein>
    <submittedName>
        <fullName evidence="5">Poly-beta-1,6-N-acetyl-D-glucosamine N-deacetylase PgaB</fullName>
    </submittedName>
</protein>
<dbReference type="Proteomes" id="UP000826462">
    <property type="component" value="Chromosome 1"/>
</dbReference>
<dbReference type="PANTHER" id="PTHR34216:SF7">
    <property type="entry name" value="POLY-BETA-1,6-N-ACETYL-D-GLUCOSAMINE N-DEACETYLASE"/>
    <property type="match status" value="1"/>
</dbReference>
<dbReference type="InterPro" id="IPR011330">
    <property type="entry name" value="Glyco_hydro/deAcase_b/a-brl"/>
</dbReference>
<evidence type="ECO:0000259" key="3">
    <source>
        <dbReference type="Pfam" id="PF01522"/>
    </source>
</evidence>
<accession>A0ABX8US80</accession>
<feature type="chain" id="PRO_5046130883" evidence="2">
    <location>
        <begin position="25"/>
        <end position="688"/>
    </location>
</feature>
<dbReference type="SUPFAM" id="SSF88713">
    <property type="entry name" value="Glycoside hydrolase/deacetylase"/>
    <property type="match status" value="1"/>
</dbReference>
<feature type="domain" description="NodB homology" evidence="3">
    <location>
        <begin position="105"/>
        <end position="270"/>
    </location>
</feature>
<dbReference type="InterPro" id="IPR023854">
    <property type="entry name" value="PGA_deacetylase_PgaB"/>
</dbReference>
<dbReference type="NCBIfam" id="TIGR03938">
    <property type="entry name" value="deacetyl_PgaB"/>
    <property type="match status" value="1"/>
</dbReference>
<dbReference type="Pfam" id="PF14883">
    <property type="entry name" value="GHL13"/>
    <property type="match status" value="1"/>
</dbReference>
<keyword evidence="1 2" id="KW-0732">Signal</keyword>
<keyword evidence="6" id="KW-1185">Reference proteome</keyword>
<dbReference type="Gene3D" id="3.20.20.80">
    <property type="entry name" value="Glycosidases"/>
    <property type="match status" value="1"/>
</dbReference>
<gene>
    <name evidence="5" type="primary">pgaB</name>
    <name evidence="5" type="ORF">KZJ38_05745</name>
</gene>
<evidence type="ECO:0000313" key="6">
    <source>
        <dbReference type="Proteomes" id="UP000826462"/>
    </source>
</evidence>
<evidence type="ECO:0000313" key="5">
    <source>
        <dbReference type="EMBL" id="QYD69849.1"/>
    </source>
</evidence>
<proteinExistence type="predicted"/>
<sequence>MDKLNRRRFLAFAAALSAMPAAQAAQSRFNLDLLPQADADDGLTFRVLAIHDIRDNLHADIGSVADTCAISTATLNMLFAWLKGNNFQPVSVDQILASRNGGPRLPPRAVLLTFDDAYKSQYTRAFPLLKQYKYPALIGVVTRWTDTPAADPVRISHKSVMEPGYFMSWDNLREMADSGLVEVASHTHDMHHGALANPQGNELPAASAHLYYPELQRYETDEEYRARIHGDLERSVGLIQAKTGVKVRSAVWPYGMYNQTLIEASQALGMGVHFTLDDGPNTPDVPLTKVRRLLVSYDWDVGTLIGQMRVARAYRGEKNPVERVVNVSLDELYDPDPAKSEDKLGRLLDRIKDLEPKSVYLKAYSDPNGTGVASAVYFPSRHMPMRADLFNRVAWQLITRAGVQVYARMPLLSFQLPAGHPAAGRVVENAMGNARVQRLSPFDQTARATIADIYDDLTRYASFNGIVFGEDGTLNEYEDVSLAATDTYATWGLPRDIARIHASDSLMRHWASAKTMYLTAFTEELAQRVRAYQGGGNVLTVRALSAEAVFDDDSERHFAQSLDVFVTNYDFVALSAFPDQAANRATGAASGREERATNSWLDSLTKTVLAHPKAGTKTVFELPAVDPATQQPIASNLLRAQMKRLNAAGVVHLGYGPDNFIANQPDTAMLRDVMSVQSTLRSNQGMLG</sequence>
<feature type="signal peptide" evidence="2">
    <location>
        <begin position="1"/>
        <end position="24"/>
    </location>
</feature>
<dbReference type="InterPro" id="IPR002509">
    <property type="entry name" value="NODB_dom"/>
</dbReference>
<reference evidence="5 6" key="1">
    <citation type="submission" date="2021-07" db="EMBL/GenBank/DDBJ databases">
        <title>Paraburkholderia edwinii protects Aspergillus sp. from phenazines by acting as a toxin sponge.</title>
        <authorList>
            <person name="Dahlstrom K.M."/>
            <person name="Newman D.K."/>
        </authorList>
    </citation>
    <scope>NUCLEOTIDE SEQUENCE [LARGE SCALE GENOMIC DNA]</scope>
    <source>
        <strain evidence="5 6">Pe01</strain>
    </source>
</reference>
<dbReference type="Gene3D" id="3.20.20.370">
    <property type="entry name" value="Glycoside hydrolase/deacetylase"/>
    <property type="match status" value="1"/>
</dbReference>
<dbReference type="EMBL" id="CP080095">
    <property type="protein sequence ID" value="QYD69849.1"/>
    <property type="molecule type" value="Genomic_DNA"/>
</dbReference>
<evidence type="ECO:0000256" key="1">
    <source>
        <dbReference type="ARBA" id="ARBA00022729"/>
    </source>
</evidence>
<dbReference type="RefSeq" id="WP_219799186.1">
    <property type="nucleotide sequence ID" value="NZ_CP080095.1"/>
</dbReference>